<dbReference type="Gene3D" id="3.30.420.10">
    <property type="entry name" value="Ribonuclease H-like superfamily/Ribonuclease H"/>
    <property type="match status" value="1"/>
</dbReference>
<reference evidence="1" key="1">
    <citation type="submission" date="2020-08" db="EMBL/GenBank/DDBJ databases">
        <title>Multicomponent nature underlies the extraordinary mechanical properties of spider dragline silk.</title>
        <authorList>
            <person name="Kono N."/>
            <person name="Nakamura H."/>
            <person name="Mori M."/>
            <person name="Yoshida Y."/>
            <person name="Ohtoshi R."/>
            <person name="Malay A.D."/>
            <person name="Moran D.A.P."/>
            <person name="Tomita M."/>
            <person name="Numata K."/>
            <person name="Arakawa K."/>
        </authorList>
    </citation>
    <scope>NUCLEOTIDE SEQUENCE</scope>
</reference>
<proteinExistence type="predicted"/>
<protein>
    <submittedName>
        <fullName evidence="1">Transposable element Tc1 transposase</fullName>
    </submittedName>
</protein>
<accession>A0A8X6TUD3</accession>
<dbReference type="AlphaFoldDB" id="A0A8X6TUD3"/>
<dbReference type="InterPro" id="IPR036397">
    <property type="entry name" value="RNaseH_sf"/>
</dbReference>
<keyword evidence="2" id="KW-1185">Reference proteome</keyword>
<dbReference type="Proteomes" id="UP000887013">
    <property type="component" value="Unassembled WGS sequence"/>
</dbReference>
<dbReference type="GO" id="GO:0003676">
    <property type="term" value="F:nucleic acid binding"/>
    <property type="evidence" value="ECO:0007669"/>
    <property type="project" value="InterPro"/>
</dbReference>
<organism evidence="1 2">
    <name type="scientific">Nephila pilipes</name>
    <name type="common">Giant wood spider</name>
    <name type="synonym">Nephila maculata</name>
    <dbReference type="NCBI Taxonomy" id="299642"/>
    <lineage>
        <taxon>Eukaryota</taxon>
        <taxon>Metazoa</taxon>
        <taxon>Ecdysozoa</taxon>
        <taxon>Arthropoda</taxon>
        <taxon>Chelicerata</taxon>
        <taxon>Arachnida</taxon>
        <taxon>Araneae</taxon>
        <taxon>Araneomorphae</taxon>
        <taxon>Entelegynae</taxon>
        <taxon>Araneoidea</taxon>
        <taxon>Nephilidae</taxon>
        <taxon>Nephila</taxon>
    </lineage>
</organism>
<gene>
    <name evidence="1" type="primary">X975_16117</name>
    <name evidence="1" type="ORF">NPIL_61251</name>
</gene>
<comment type="caution">
    <text evidence="1">The sequence shown here is derived from an EMBL/GenBank/DDBJ whole genome shotgun (WGS) entry which is preliminary data.</text>
</comment>
<evidence type="ECO:0000313" key="1">
    <source>
        <dbReference type="EMBL" id="GFT47388.1"/>
    </source>
</evidence>
<name>A0A8X6TUD3_NEPPI</name>
<dbReference type="EMBL" id="BMAW01016128">
    <property type="protein sequence ID" value="GFT47388.1"/>
    <property type="molecule type" value="Genomic_DNA"/>
</dbReference>
<sequence>MFSTDKAWTPKMEVVPEHRQVNKMYVDRAEKNIGRIAENKHLHAFTLHWQGQILLQDESRFCLSNDSRHIRVWQRPRDRTYLASTVESHTSRQRGILARSGTAYNRRAPEVLIVCSMTSQIYLGNVLHLVTLHLFKGIPNSIYLQDKATPHRVRVSQHVL</sequence>
<evidence type="ECO:0000313" key="2">
    <source>
        <dbReference type="Proteomes" id="UP000887013"/>
    </source>
</evidence>